<dbReference type="GO" id="GO:0004888">
    <property type="term" value="F:transmembrane signaling receptor activity"/>
    <property type="evidence" value="ECO:0007669"/>
    <property type="project" value="InterPro"/>
</dbReference>
<dbReference type="SUPFAM" id="SSF58104">
    <property type="entry name" value="Methyl-accepting chemotaxis protein (MCP) signaling domain"/>
    <property type="match status" value="1"/>
</dbReference>
<feature type="domain" description="HAMP" evidence="14">
    <location>
        <begin position="210"/>
        <end position="262"/>
    </location>
</feature>
<evidence type="ECO:0000256" key="9">
    <source>
        <dbReference type="ARBA" id="ARBA00029447"/>
    </source>
</evidence>
<organism evidence="15 16">
    <name type="scientific">Pseudomonas oryzihabitans</name>
    <dbReference type="NCBI Taxonomy" id="47885"/>
    <lineage>
        <taxon>Bacteria</taxon>
        <taxon>Pseudomonadati</taxon>
        <taxon>Pseudomonadota</taxon>
        <taxon>Gammaproteobacteria</taxon>
        <taxon>Pseudomonadales</taxon>
        <taxon>Pseudomonadaceae</taxon>
        <taxon>Pseudomonas</taxon>
    </lineage>
</organism>
<name>A0A178L064_9PSED</name>
<dbReference type="Gene3D" id="1.20.120.30">
    <property type="entry name" value="Aspartate receptor, ligand-binding domain"/>
    <property type="match status" value="1"/>
</dbReference>
<keyword evidence="6 12" id="KW-1133">Transmembrane helix</keyword>
<dbReference type="PROSITE" id="PS50885">
    <property type="entry name" value="HAMP"/>
    <property type="match status" value="1"/>
</dbReference>
<evidence type="ECO:0000256" key="12">
    <source>
        <dbReference type="SAM" id="Phobius"/>
    </source>
</evidence>
<evidence type="ECO:0000313" key="15">
    <source>
        <dbReference type="EMBL" id="OAN22990.1"/>
    </source>
</evidence>
<dbReference type="CDD" id="cd11386">
    <property type="entry name" value="MCP_signal"/>
    <property type="match status" value="1"/>
</dbReference>
<dbReference type="PROSITE" id="PS50111">
    <property type="entry name" value="CHEMOTAXIS_TRANSDUC_2"/>
    <property type="match status" value="1"/>
</dbReference>
<keyword evidence="5 12" id="KW-0812">Transmembrane</keyword>
<dbReference type="EMBL" id="LWCR01000088">
    <property type="protein sequence ID" value="OAN22990.1"/>
    <property type="molecule type" value="Genomic_DNA"/>
</dbReference>
<dbReference type="SMART" id="SM00283">
    <property type="entry name" value="MA"/>
    <property type="match status" value="1"/>
</dbReference>
<dbReference type="CDD" id="cd06225">
    <property type="entry name" value="HAMP"/>
    <property type="match status" value="1"/>
</dbReference>
<keyword evidence="3" id="KW-0488">Methylation</keyword>
<dbReference type="GO" id="GO:0006935">
    <property type="term" value="P:chemotaxis"/>
    <property type="evidence" value="ECO:0007669"/>
    <property type="project" value="UniProtKB-KW"/>
</dbReference>
<comment type="caution">
    <text evidence="15">The sequence shown here is derived from an EMBL/GenBank/DDBJ whole genome shotgun (WGS) entry which is preliminary data.</text>
</comment>
<evidence type="ECO:0000256" key="1">
    <source>
        <dbReference type="ARBA" id="ARBA00004651"/>
    </source>
</evidence>
<evidence type="ECO:0000256" key="10">
    <source>
        <dbReference type="PROSITE-ProRule" id="PRU00284"/>
    </source>
</evidence>
<reference evidence="15 16" key="1">
    <citation type="submission" date="2016-04" db="EMBL/GenBank/DDBJ databases">
        <title>Draft Genome Sequences of Staphylococcus capitis Strain H36, S. capitis Strain H65, S. cohnii Strain H62, S. hominis Strain H69, Mycobacterium iranicum Strain H39, Plantibacter sp. Strain H53, Pseudomonas oryzihabitans Strain H72, and Microbacterium sp. Strain H83, isolated from residential settings.</title>
        <authorList>
            <person name="Lymperopoulou D."/>
            <person name="Adams R.I."/>
            <person name="Lindow S."/>
            <person name="Coil D.A."/>
            <person name="Jospin G."/>
            <person name="Eisen J.A."/>
        </authorList>
    </citation>
    <scope>NUCLEOTIDE SEQUENCE [LARGE SCALE GENOMIC DNA]</scope>
    <source>
        <strain evidence="15 16">H72</strain>
    </source>
</reference>
<feature type="domain" description="Methyl-accepting transducer" evidence="13">
    <location>
        <begin position="267"/>
        <end position="503"/>
    </location>
</feature>
<evidence type="ECO:0000259" key="14">
    <source>
        <dbReference type="PROSITE" id="PS50885"/>
    </source>
</evidence>
<evidence type="ECO:0000256" key="6">
    <source>
        <dbReference type="ARBA" id="ARBA00022989"/>
    </source>
</evidence>
<comment type="subcellular location">
    <subcellularLocation>
        <location evidence="1">Cell membrane</location>
        <topology evidence="1">Multi-pass membrane protein</topology>
    </subcellularLocation>
</comment>
<evidence type="ECO:0000259" key="13">
    <source>
        <dbReference type="PROSITE" id="PS50111"/>
    </source>
</evidence>
<dbReference type="InterPro" id="IPR004089">
    <property type="entry name" value="MCPsignal_dom"/>
</dbReference>
<keyword evidence="7 12" id="KW-0472">Membrane</keyword>
<dbReference type="PANTHER" id="PTHR32089:SF120">
    <property type="entry name" value="METHYL-ACCEPTING CHEMOTAXIS PROTEIN TLPQ"/>
    <property type="match status" value="1"/>
</dbReference>
<accession>A0A178L064</accession>
<dbReference type="SMART" id="SM00304">
    <property type="entry name" value="HAMP"/>
    <property type="match status" value="2"/>
</dbReference>
<keyword evidence="8 10" id="KW-0807">Transducer</keyword>
<dbReference type="InterPro" id="IPR024478">
    <property type="entry name" value="HlyB_4HB_MCP"/>
</dbReference>
<evidence type="ECO:0000256" key="7">
    <source>
        <dbReference type="ARBA" id="ARBA00023136"/>
    </source>
</evidence>
<feature type="coiled-coil region" evidence="11">
    <location>
        <begin position="264"/>
        <end position="316"/>
    </location>
</feature>
<keyword evidence="4" id="KW-0145">Chemotaxis</keyword>
<protein>
    <submittedName>
        <fullName evidence="15">Chemotaxis protein</fullName>
    </submittedName>
</protein>
<dbReference type="AlphaFoldDB" id="A0A178L064"/>
<proteinExistence type="inferred from homology"/>
<keyword evidence="11" id="KW-0175">Coiled coil</keyword>
<gene>
    <name evidence="15" type="ORF">A4V15_09980</name>
</gene>
<keyword evidence="2" id="KW-1003">Cell membrane</keyword>
<comment type="similarity">
    <text evidence="9">Belongs to the methyl-accepting chemotaxis (MCP) protein family.</text>
</comment>
<evidence type="ECO:0000256" key="2">
    <source>
        <dbReference type="ARBA" id="ARBA00022475"/>
    </source>
</evidence>
<dbReference type="GO" id="GO:0005886">
    <property type="term" value="C:plasma membrane"/>
    <property type="evidence" value="ECO:0007669"/>
    <property type="project" value="UniProtKB-SubCell"/>
</dbReference>
<dbReference type="Gene3D" id="1.10.287.950">
    <property type="entry name" value="Methyl-accepting chemotaxis protein"/>
    <property type="match status" value="1"/>
</dbReference>
<evidence type="ECO:0000256" key="4">
    <source>
        <dbReference type="ARBA" id="ARBA00022500"/>
    </source>
</evidence>
<sequence length="539" mass="57514">MRTLKLSARSAVCFAAVTLLLLVLAVTSAVGLNSLYQAEQDVETNWMASIAQTAKMDSLVLRLRLETLRMVASEDEQTKQAAAAIITQGRSSLQKEVAAYKALIASPEEQRLAEAVEAGIKAYDARLDEILMIARTRSVNEGIAYINANIRPLTNDLQEKIVALGAFNERGAKQAGQLASQTYSRNLWLLGVISAVAVVLTVVLAVLYTRSILQPLRQVLAINRRIAEGDLRVEAQATGRDEMAELMRATVQMQQTLRDTVSHIGEASTQLASAAEEMNAVTDEASRGLQRQNGEVEQAAAAVNEMTAAVEEVARNAASASTSAQQSERSTGLGAARVTETVNAIHSLTDTVSHTSEQIVALAGQAQGIATVVDVIRGIAEQTNLLALNAAIEAARAGEQGRGFAVVADEVRALAHRTQESTREIEQMIGGIQSGSEGAVQAMQRSRDEATATLKIANEAGAALEEIARSITEINERNFLIATASEEQAQVARSVDQNLVSIRDLSIQTSAGAHQTAAAAHEVSRLAVDMNRLVGRFSV</sequence>
<feature type="transmembrane region" description="Helical" evidence="12">
    <location>
        <begin position="187"/>
        <end position="208"/>
    </location>
</feature>
<dbReference type="PANTHER" id="PTHR32089">
    <property type="entry name" value="METHYL-ACCEPTING CHEMOTAXIS PROTEIN MCPB"/>
    <property type="match status" value="1"/>
</dbReference>
<dbReference type="InterPro" id="IPR004090">
    <property type="entry name" value="Chemotax_Me-accpt_rcpt"/>
</dbReference>
<dbReference type="InterPro" id="IPR003660">
    <property type="entry name" value="HAMP_dom"/>
</dbReference>
<evidence type="ECO:0000256" key="11">
    <source>
        <dbReference type="SAM" id="Coils"/>
    </source>
</evidence>
<dbReference type="FunFam" id="1.10.287.950:FF:000001">
    <property type="entry name" value="Methyl-accepting chemotaxis sensory transducer"/>
    <property type="match status" value="1"/>
</dbReference>
<dbReference type="Pfam" id="PF12729">
    <property type="entry name" value="4HB_MCP_1"/>
    <property type="match status" value="1"/>
</dbReference>
<dbReference type="Pfam" id="PF00672">
    <property type="entry name" value="HAMP"/>
    <property type="match status" value="1"/>
</dbReference>
<dbReference type="GO" id="GO:0007165">
    <property type="term" value="P:signal transduction"/>
    <property type="evidence" value="ECO:0007669"/>
    <property type="project" value="UniProtKB-KW"/>
</dbReference>
<evidence type="ECO:0000256" key="3">
    <source>
        <dbReference type="ARBA" id="ARBA00022481"/>
    </source>
</evidence>
<evidence type="ECO:0000313" key="16">
    <source>
        <dbReference type="Proteomes" id="UP000078356"/>
    </source>
</evidence>
<dbReference type="OrthoDB" id="8724845at2"/>
<dbReference type="Pfam" id="PF00015">
    <property type="entry name" value="MCPsignal"/>
    <property type="match status" value="1"/>
</dbReference>
<evidence type="ECO:0000256" key="8">
    <source>
        <dbReference type="ARBA" id="ARBA00023224"/>
    </source>
</evidence>
<dbReference type="Proteomes" id="UP000078356">
    <property type="component" value="Unassembled WGS sequence"/>
</dbReference>
<dbReference type="PRINTS" id="PR00260">
    <property type="entry name" value="CHEMTRNSDUCR"/>
</dbReference>
<evidence type="ECO:0000256" key="5">
    <source>
        <dbReference type="ARBA" id="ARBA00022692"/>
    </source>
</evidence>